<accession>A0ABV9HI80</accession>
<evidence type="ECO:0000259" key="2">
    <source>
        <dbReference type="Pfam" id="PF12804"/>
    </source>
</evidence>
<proteinExistence type="predicted"/>
<dbReference type="Gene3D" id="3.90.550.10">
    <property type="entry name" value="Spore Coat Polysaccharide Biosynthesis Protein SpsA, Chain A"/>
    <property type="match status" value="1"/>
</dbReference>
<dbReference type="InterPro" id="IPR029044">
    <property type="entry name" value="Nucleotide-diphossugar_trans"/>
</dbReference>
<dbReference type="PANTHER" id="PTHR43777:SF1">
    <property type="entry name" value="MOLYBDENUM COFACTOR CYTIDYLYLTRANSFERASE"/>
    <property type="match status" value="1"/>
</dbReference>
<gene>
    <name evidence="3" type="ORF">ACFO6V_09850</name>
</gene>
<protein>
    <submittedName>
        <fullName evidence="3">NTP transferase domain-containing protein</fullName>
    </submittedName>
</protein>
<dbReference type="PANTHER" id="PTHR43777">
    <property type="entry name" value="MOLYBDENUM COFACTOR CYTIDYLYLTRANSFERASE"/>
    <property type="match status" value="1"/>
</dbReference>
<feature type="domain" description="MobA-like NTP transferase" evidence="2">
    <location>
        <begin position="23"/>
        <end position="207"/>
    </location>
</feature>
<evidence type="ECO:0000256" key="1">
    <source>
        <dbReference type="SAM" id="MobiDB-lite"/>
    </source>
</evidence>
<evidence type="ECO:0000313" key="4">
    <source>
        <dbReference type="Proteomes" id="UP001596011"/>
    </source>
</evidence>
<organism evidence="3 4">
    <name type="scientific">Promicromonospora alba</name>
    <dbReference type="NCBI Taxonomy" id="1616110"/>
    <lineage>
        <taxon>Bacteria</taxon>
        <taxon>Bacillati</taxon>
        <taxon>Actinomycetota</taxon>
        <taxon>Actinomycetes</taxon>
        <taxon>Micrococcales</taxon>
        <taxon>Promicromonosporaceae</taxon>
        <taxon>Promicromonospora</taxon>
    </lineage>
</organism>
<keyword evidence="3" id="KW-0808">Transferase</keyword>
<dbReference type="Proteomes" id="UP001596011">
    <property type="component" value="Unassembled WGS sequence"/>
</dbReference>
<dbReference type="InterPro" id="IPR025877">
    <property type="entry name" value="MobA-like_NTP_Trfase"/>
</dbReference>
<reference evidence="4" key="1">
    <citation type="journal article" date="2019" name="Int. J. Syst. Evol. Microbiol.">
        <title>The Global Catalogue of Microorganisms (GCM) 10K type strain sequencing project: providing services to taxonomists for standard genome sequencing and annotation.</title>
        <authorList>
            <consortium name="The Broad Institute Genomics Platform"/>
            <consortium name="The Broad Institute Genome Sequencing Center for Infectious Disease"/>
            <person name="Wu L."/>
            <person name="Ma J."/>
        </authorList>
    </citation>
    <scope>NUCLEOTIDE SEQUENCE [LARGE SCALE GENOMIC DNA]</scope>
    <source>
        <strain evidence="4">CCUG 42722</strain>
    </source>
</reference>
<name>A0ABV9HI80_9MICO</name>
<dbReference type="Pfam" id="PF12804">
    <property type="entry name" value="NTP_transf_3"/>
    <property type="match status" value="1"/>
</dbReference>
<comment type="caution">
    <text evidence="3">The sequence shown here is derived from an EMBL/GenBank/DDBJ whole genome shotgun (WGS) entry which is preliminary data.</text>
</comment>
<keyword evidence="4" id="KW-1185">Reference proteome</keyword>
<dbReference type="RefSeq" id="WP_377134714.1">
    <property type="nucleotide sequence ID" value="NZ_JBHSFI010000003.1"/>
</dbReference>
<dbReference type="EMBL" id="JBHSFI010000003">
    <property type="protein sequence ID" value="MFC4628535.1"/>
    <property type="molecule type" value="Genomic_DNA"/>
</dbReference>
<sequence>MRDDGQSPVLTGLVGAGFVKGVGIVLSGGAGSRFGMPKALARDDDGVPWVQLACRALLDGGCADVVVVLGARADEARELVPATATAVVAADWASGIAASLRAGLAAAESVPAGGETASASVRSADRASGADVAVVSLVDLPGLRADAVRRVLATASGDPEAARHALARAVYGGKPGHPVVVGREHWRPLADAVRGDTGAGPYLRAHAAVAVDCTDLGGGDDVDRAGPGPGPGPGPASFPGRG</sequence>
<dbReference type="SUPFAM" id="SSF53448">
    <property type="entry name" value="Nucleotide-diphospho-sugar transferases"/>
    <property type="match status" value="1"/>
</dbReference>
<dbReference type="GO" id="GO:0016740">
    <property type="term" value="F:transferase activity"/>
    <property type="evidence" value="ECO:0007669"/>
    <property type="project" value="UniProtKB-KW"/>
</dbReference>
<feature type="region of interest" description="Disordered" evidence="1">
    <location>
        <begin position="218"/>
        <end position="242"/>
    </location>
</feature>
<dbReference type="CDD" id="cd04182">
    <property type="entry name" value="GT_2_like_f"/>
    <property type="match status" value="1"/>
</dbReference>
<evidence type="ECO:0000313" key="3">
    <source>
        <dbReference type="EMBL" id="MFC4628535.1"/>
    </source>
</evidence>